<gene>
    <name evidence="2" type="ORF">A2754_02475</name>
</gene>
<dbReference type="AlphaFoldDB" id="A0A1F6MBM0"/>
<dbReference type="SMART" id="SM01321">
    <property type="entry name" value="Y1_Tnp"/>
    <property type="match status" value="1"/>
</dbReference>
<dbReference type="EMBL" id="MFPU01000069">
    <property type="protein sequence ID" value="OGH69057.1"/>
    <property type="molecule type" value="Genomic_DNA"/>
</dbReference>
<feature type="domain" description="Transposase IS200-like" evidence="1">
    <location>
        <begin position="25"/>
        <end position="206"/>
    </location>
</feature>
<dbReference type="GO" id="GO:0043565">
    <property type="term" value="F:sequence-specific DNA binding"/>
    <property type="evidence" value="ECO:0007669"/>
    <property type="project" value="TreeGrafter"/>
</dbReference>
<dbReference type="InterPro" id="IPR002686">
    <property type="entry name" value="Transposase_17"/>
</dbReference>
<evidence type="ECO:0000259" key="1">
    <source>
        <dbReference type="SMART" id="SM01321"/>
    </source>
</evidence>
<dbReference type="Gene3D" id="3.30.70.1290">
    <property type="entry name" value="Transposase IS200-like"/>
    <property type="match status" value="1"/>
</dbReference>
<accession>A0A1F6MBM0</accession>
<proteinExistence type="predicted"/>
<reference evidence="2 3" key="1">
    <citation type="journal article" date="2016" name="Nat. Commun.">
        <title>Thousands of microbial genomes shed light on interconnected biogeochemical processes in an aquifer system.</title>
        <authorList>
            <person name="Anantharaman K."/>
            <person name="Brown C.T."/>
            <person name="Hug L.A."/>
            <person name="Sharon I."/>
            <person name="Castelle C.J."/>
            <person name="Probst A.J."/>
            <person name="Thomas B.C."/>
            <person name="Singh A."/>
            <person name="Wilkins M.J."/>
            <person name="Karaoz U."/>
            <person name="Brodie E.L."/>
            <person name="Williams K.H."/>
            <person name="Hubbard S.S."/>
            <person name="Banfield J.F."/>
        </authorList>
    </citation>
    <scope>NUCLEOTIDE SEQUENCE [LARGE SCALE GENOMIC DNA]</scope>
</reference>
<name>A0A1F6MBM0_9BACT</name>
<dbReference type="InterPro" id="IPR052715">
    <property type="entry name" value="RAYT_transposase"/>
</dbReference>
<dbReference type="InterPro" id="IPR036515">
    <property type="entry name" value="Transposase_17_sf"/>
</dbReference>
<protein>
    <recommendedName>
        <fullName evidence="1">Transposase IS200-like domain-containing protein</fullName>
    </recommendedName>
</protein>
<organism evidence="2 3">
    <name type="scientific">Candidatus Magasanikbacteria bacterium RIFCSPHIGHO2_01_FULL_47_8</name>
    <dbReference type="NCBI Taxonomy" id="1798673"/>
    <lineage>
        <taxon>Bacteria</taxon>
        <taxon>Candidatus Magasanikiibacteriota</taxon>
    </lineage>
</organism>
<dbReference type="PANTHER" id="PTHR36966">
    <property type="entry name" value="REP-ASSOCIATED TYROSINE TRANSPOSASE"/>
    <property type="match status" value="1"/>
</dbReference>
<dbReference type="GO" id="GO:0004803">
    <property type="term" value="F:transposase activity"/>
    <property type="evidence" value="ECO:0007669"/>
    <property type="project" value="InterPro"/>
</dbReference>
<dbReference type="PANTHER" id="PTHR36966:SF1">
    <property type="entry name" value="REP-ASSOCIATED TYROSINE TRANSPOSASE"/>
    <property type="match status" value="1"/>
</dbReference>
<dbReference type="SUPFAM" id="SSF143422">
    <property type="entry name" value="Transposase IS200-like"/>
    <property type="match status" value="1"/>
</dbReference>
<dbReference type="GO" id="GO:0006313">
    <property type="term" value="P:DNA transposition"/>
    <property type="evidence" value="ECO:0007669"/>
    <property type="project" value="InterPro"/>
</dbReference>
<evidence type="ECO:0000313" key="2">
    <source>
        <dbReference type="EMBL" id="OGH69057.1"/>
    </source>
</evidence>
<evidence type="ECO:0000313" key="3">
    <source>
        <dbReference type="Proteomes" id="UP000177953"/>
    </source>
</evidence>
<dbReference type="Proteomes" id="UP000177953">
    <property type="component" value="Unassembled WGS sequence"/>
</dbReference>
<comment type="caution">
    <text evidence="2">The sequence shown here is derived from an EMBL/GenBank/DDBJ whole genome shotgun (WGS) entry which is preliminary data.</text>
</comment>
<sequence>MQPGEEKYKGRYRVSSTRLQGYDYSQTGLYFVTICTRGREKYFGEVKEGIVELSEIGEAVKEELLKTMEIRPNVNIDEWVIMPNHVHVIVALDNQNNERQYNGSITVETPRGGVFHGNDDNAPNGWVIGRETRRETPQRGVSTDDNGRSWKPSTLGSIINQFKGACTKIIHKKFPNVDFSWQSRFHDHVIRNEKSLQTIRRYILDNPIKWLEDELFIE</sequence>